<keyword evidence="1" id="KW-0472">Membrane</keyword>
<keyword evidence="1" id="KW-0812">Transmembrane</keyword>
<organism evidence="2 3">
    <name type="scientific">Stylosanthes scabra</name>
    <dbReference type="NCBI Taxonomy" id="79078"/>
    <lineage>
        <taxon>Eukaryota</taxon>
        <taxon>Viridiplantae</taxon>
        <taxon>Streptophyta</taxon>
        <taxon>Embryophyta</taxon>
        <taxon>Tracheophyta</taxon>
        <taxon>Spermatophyta</taxon>
        <taxon>Magnoliopsida</taxon>
        <taxon>eudicotyledons</taxon>
        <taxon>Gunneridae</taxon>
        <taxon>Pentapetalae</taxon>
        <taxon>rosids</taxon>
        <taxon>fabids</taxon>
        <taxon>Fabales</taxon>
        <taxon>Fabaceae</taxon>
        <taxon>Papilionoideae</taxon>
        <taxon>50 kb inversion clade</taxon>
        <taxon>dalbergioids sensu lato</taxon>
        <taxon>Dalbergieae</taxon>
        <taxon>Pterocarpus clade</taxon>
        <taxon>Stylosanthes</taxon>
    </lineage>
</organism>
<evidence type="ECO:0008006" key="4">
    <source>
        <dbReference type="Google" id="ProtNLM"/>
    </source>
</evidence>
<dbReference type="EMBL" id="JASCZI010184252">
    <property type="protein sequence ID" value="MED6190024.1"/>
    <property type="molecule type" value="Genomic_DNA"/>
</dbReference>
<evidence type="ECO:0000256" key="1">
    <source>
        <dbReference type="SAM" id="Phobius"/>
    </source>
</evidence>
<feature type="transmembrane region" description="Helical" evidence="1">
    <location>
        <begin position="130"/>
        <end position="148"/>
    </location>
</feature>
<gene>
    <name evidence="2" type="ORF">PIB30_101691</name>
</gene>
<keyword evidence="3" id="KW-1185">Reference proteome</keyword>
<keyword evidence="1" id="KW-1133">Transmembrane helix</keyword>
<dbReference type="Proteomes" id="UP001341840">
    <property type="component" value="Unassembled WGS sequence"/>
</dbReference>
<comment type="caution">
    <text evidence="2">The sequence shown here is derived from an EMBL/GenBank/DDBJ whole genome shotgun (WGS) entry which is preliminary data.</text>
</comment>
<evidence type="ECO:0000313" key="2">
    <source>
        <dbReference type="EMBL" id="MED6190024.1"/>
    </source>
</evidence>
<protein>
    <recommendedName>
        <fullName evidence="4">Zinc finger GRF-type domain-containing protein</fullName>
    </recommendedName>
</protein>
<evidence type="ECO:0000313" key="3">
    <source>
        <dbReference type="Proteomes" id="UP001341840"/>
    </source>
</evidence>
<proteinExistence type="predicted"/>
<name>A0ABU6WVS0_9FABA</name>
<accession>A0ABU6WVS0</accession>
<reference evidence="2 3" key="1">
    <citation type="journal article" date="2023" name="Plants (Basel)">
        <title>Bridging the Gap: Combining Genomics and Transcriptomics Approaches to Understand Stylosanthes scabra, an Orphan Legume from the Brazilian Caatinga.</title>
        <authorList>
            <person name="Ferreira-Neto J.R.C."/>
            <person name="da Silva M.D."/>
            <person name="Binneck E."/>
            <person name="de Melo N.F."/>
            <person name="da Silva R.H."/>
            <person name="de Melo A.L.T.M."/>
            <person name="Pandolfi V."/>
            <person name="Bustamante F.O."/>
            <person name="Brasileiro-Vidal A.C."/>
            <person name="Benko-Iseppon A.M."/>
        </authorList>
    </citation>
    <scope>NUCLEOTIDE SEQUENCE [LARGE SCALE GENOMIC DNA]</scope>
    <source>
        <tissue evidence="2">Leaves</tissue>
    </source>
</reference>
<sequence length="149" mass="16648">MVTEGRESILISRDRAVGGESWSTTSSHRGASTKKKRFVAPICHCGTYAILFESSPQINPNRLFLGKGSHCKYFAWLDEYLASGHSNEGSRAPEEEDPMKNIEEKMISLEKMMTDLSNRKRDIVMNHCKGISIFVLGILFAFCLSLGLS</sequence>